<evidence type="ECO:0000259" key="1">
    <source>
        <dbReference type="Pfam" id="PF12146"/>
    </source>
</evidence>
<accession>A0A840MV64</accession>
<sequence>MIKPQTIEWIAGPVGSLETIVIPPAGEMVGIAVLIHPNPTQGGTNTNKVVQMMAKVVSKRGYVAYLPNCRGVGQSEGEYDWGNGETDDALAVIQYAKGQHGDLPLLLGGFSFGTLVVSQVRQRVEAEKLILAGPACKRFPVAAVPKDTLVIHGEEDEVIPLADVLDWARPQALPIVVVPGCSHFFHGKLTQLADVIERHW</sequence>
<comment type="caution">
    <text evidence="2">The sequence shown here is derived from an EMBL/GenBank/DDBJ whole genome shotgun (WGS) entry which is preliminary data.</text>
</comment>
<dbReference type="InterPro" id="IPR022742">
    <property type="entry name" value="Hydrolase_4"/>
</dbReference>
<dbReference type="EMBL" id="JACHHY010000027">
    <property type="protein sequence ID" value="MBB5020213.1"/>
    <property type="molecule type" value="Genomic_DNA"/>
</dbReference>
<dbReference type="RefSeq" id="WP_246491061.1">
    <property type="nucleotide sequence ID" value="NZ_JACHHY010000027.1"/>
</dbReference>
<dbReference type="PANTHER" id="PTHR42103:SF2">
    <property type="entry name" value="AB HYDROLASE-1 DOMAIN-CONTAINING PROTEIN"/>
    <property type="match status" value="1"/>
</dbReference>
<proteinExistence type="predicted"/>
<evidence type="ECO:0000313" key="3">
    <source>
        <dbReference type="Proteomes" id="UP000575898"/>
    </source>
</evidence>
<dbReference type="Gene3D" id="3.40.50.1820">
    <property type="entry name" value="alpha/beta hydrolase"/>
    <property type="match status" value="1"/>
</dbReference>
<protein>
    <recommendedName>
        <fullName evidence="1">Serine aminopeptidase S33 domain-containing protein</fullName>
    </recommendedName>
</protein>
<name>A0A840MV64_9PROT</name>
<reference evidence="2 3" key="1">
    <citation type="submission" date="2020-08" db="EMBL/GenBank/DDBJ databases">
        <title>Genomic Encyclopedia of Type Strains, Phase IV (KMG-IV): sequencing the most valuable type-strain genomes for metagenomic binning, comparative biology and taxonomic classification.</title>
        <authorList>
            <person name="Goeker M."/>
        </authorList>
    </citation>
    <scope>NUCLEOTIDE SEQUENCE [LARGE SCALE GENOMIC DNA]</scope>
    <source>
        <strain evidence="2 3">DSM 27165</strain>
    </source>
</reference>
<dbReference type="AlphaFoldDB" id="A0A840MV64"/>
<dbReference type="PANTHER" id="PTHR42103">
    <property type="entry name" value="ALPHA/BETA-HYDROLASES SUPERFAMILY PROTEIN"/>
    <property type="match status" value="1"/>
</dbReference>
<gene>
    <name evidence="2" type="ORF">HNQ59_003530</name>
</gene>
<dbReference type="Pfam" id="PF12146">
    <property type="entry name" value="Hydrolase_4"/>
    <property type="match status" value="1"/>
</dbReference>
<dbReference type="SUPFAM" id="SSF53474">
    <property type="entry name" value="alpha/beta-Hydrolases"/>
    <property type="match status" value="1"/>
</dbReference>
<dbReference type="InterPro" id="IPR029058">
    <property type="entry name" value="AB_hydrolase_fold"/>
</dbReference>
<feature type="domain" description="Serine aminopeptidase S33" evidence="1">
    <location>
        <begin position="43"/>
        <end position="137"/>
    </location>
</feature>
<organism evidence="2 3">
    <name type="scientific">Chitinivorax tropicus</name>
    <dbReference type="NCBI Taxonomy" id="714531"/>
    <lineage>
        <taxon>Bacteria</taxon>
        <taxon>Pseudomonadati</taxon>
        <taxon>Pseudomonadota</taxon>
        <taxon>Betaproteobacteria</taxon>
        <taxon>Chitinivorax</taxon>
    </lineage>
</organism>
<evidence type="ECO:0000313" key="2">
    <source>
        <dbReference type="EMBL" id="MBB5020213.1"/>
    </source>
</evidence>
<keyword evidence="3" id="KW-1185">Reference proteome</keyword>
<dbReference type="Proteomes" id="UP000575898">
    <property type="component" value="Unassembled WGS sequence"/>
</dbReference>